<feature type="transmembrane region" description="Helical" evidence="1">
    <location>
        <begin position="6"/>
        <end position="24"/>
    </location>
</feature>
<protein>
    <recommendedName>
        <fullName evidence="4">Phospholipase D-like protein</fullName>
    </recommendedName>
</protein>
<organism evidence="2 3">
    <name type="scientific">Mucilaginibacter auburnensis</name>
    <dbReference type="NCBI Taxonomy" id="1457233"/>
    <lineage>
        <taxon>Bacteria</taxon>
        <taxon>Pseudomonadati</taxon>
        <taxon>Bacteroidota</taxon>
        <taxon>Sphingobacteriia</taxon>
        <taxon>Sphingobacteriales</taxon>
        <taxon>Sphingobacteriaceae</taxon>
        <taxon>Mucilaginibacter</taxon>
    </lineage>
</organism>
<dbReference type="RefSeq" id="WP_157799067.1">
    <property type="nucleotide sequence ID" value="NZ_PGFJ01000001.1"/>
</dbReference>
<dbReference type="Proteomes" id="UP000242687">
    <property type="component" value="Unassembled WGS sequence"/>
</dbReference>
<proteinExistence type="predicted"/>
<keyword evidence="1" id="KW-0472">Membrane</keyword>
<dbReference type="EMBL" id="PGFJ01000001">
    <property type="protein sequence ID" value="PJJ83955.1"/>
    <property type="molecule type" value="Genomic_DNA"/>
</dbReference>
<keyword evidence="3" id="KW-1185">Reference proteome</keyword>
<dbReference type="OrthoDB" id="799516at2"/>
<sequence>MSAASLIFWTIFVVPLIGFLIWVLRQDKRKGWIGLTALAITVVAAILWMYKNNFFSI</sequence>
<evidence type="ECO:0000313" key="3">
    <source>
        <dbReference type="Proteomes" id="UP000242687"/>
    </source>
</evidence>
<keyword evidence="1" id="KW-1133">Transmembrane helix</keyword>
<comment type="caution">
    <text evidence="2">The sequence shown here is derived from an EMBL/GenBank/DDBJ whole genome shotgun (WGS) entry which is preliminary data.</text>
</comment>
<gene>
    <name evidence="2" type="ORF">CLV57_0952</name>
</gene>
<evidence type="ECO:0000256" key="1">
    <source>
        <dbReference type="SAM" id="Phobius"/>
    </source>
</evidence>
<reference evidence="2 3" key="1">
    <citation type="submission" date="2017-11" db="EMBL/GenBank/DDBJ databases">
        <title>Genomic Encyclopedia of Archaeal and Bacterial Type Strains, Phase II (KMG-II): From Individual Species to Whole Genera.</title>
        <authorList>
            <person name="Goeker M."/>
        </authorList>
    </citation>
    <scope>NUCLEOTIDE SEQUENCE [LARGE SCALE GENOMIC DNA]</scope>
    <source>
        <strain evidence="2 3">DSM 28175</strain>
    </source>
</reference>
<feature type="transmembrane region" description="Helical" evidence="1">
    <location>
        <begin position="31"/>
        <end position="50"/>
    </location>
</feature>
<dbReference type="AlphaFoldDB" id="A0A2H9VT06"/>
<name>A0A2H9VT06_9SPHI</name>
<evidence type="ECO:0000313" key="2">
    <source>
        <dbReference type="EMBL" id="PJJ83955.1"/>
    </source>
</evidence>
<evidence type="ECO:0008006" key="4">
    <source>
        <dbReference type="Google" id="ProtNLM"/>
    </source>
</evidence>
<keyword evidence="1" id="KW-0812">Transmembrane</keyword>
<accession>A0A2H9VT06</accession>